<feature type="transmembrane region" description="Helical" evidence="1">
    <location>
        <begin position="12"/>
        <end position="29"/>
    </location>
</feature>
<evidence type="ECO:0000256" key="1">
    <source>
        <dbReference type="SAM" id="Phobius"/>
    </source>
</evidence>
<keyword evidence="1" id="KW-0812">Transmembrane</keyword>
<dbReference type="EMBL" id="BARS01009728">
    <property type="protein sequence ID" value="GAF78737.1"/>
    <property type="molecule type" value="Genomic_DNA"/>
</dbReference>
<accession>X0SS51</accession>
<evidence type="ECO:0000313" key="2">
    <source>
        <dbReference type="EMBL" id="GAF78737.1"/>
    </source>
</evidence>
<keyword evidence="1" id="KW-0472">Membrane</keyword>
<sequence length="30" mass="3265">MDTIMPFSKKNQTILSLIAAIAWFIAGGLL</sequence>
<reference evidence="2" key="1">
    <citation type="journal article" date="2014" name="Front. Microbiol.">
        <title>High frequency of phylogenetically diverse reductive dehalogenase-homologous genes in deep subseafloor sedimentary metagenomes.</title>
        <authorList>
            <person name="Kawai M."/>
            <person name="Futagami T."/>
            <person name="Toyoda A."/>
            <person name="Takaki Y."/>
            <person name="Nishi S."/>
            <person name="Hori S."/>
            <person name="Arai W."/>
            <person name="Tsubouchi T."/>
            <person name="Morono Y."/>
            <person name="Uchiyama I."/>
            <person name="Ito T."/>
            <person name="Fujiyama A."/>
            <person name="Inagaki F."/>
            <person name="Takami H."/>
        </authorList>
    </citation>
    <scope>NUCLEOTIDE SEQUENCE</scope>
    <source>
        <strain evidence="2">Expedition CK06-06</strain>
    </source>
</reference>
<dbReference type="AlphaFoldDB" id="X0SS51"/>
<protein>
    <submittedName>
        <fullName evidence="2">Uncharacterized protein</fullName>
    </submittedName>
</protein>
<keyword evidence="1" id="KW-1133">Transmembrane helix</keyword>
<organism evidence="2">
    <name type="scientific">marine sediment metagenome</name>
    <dbReference type="NCBI Taxonomy" id="412755"/>
    <lineage>
        <taxon>unclassified sequences</taxon>
        <taxon>metagenomes</taxon>
        <taxon>ecological metagenomes</taxon>
    </lineage>
</organism>
<comment type="caution">
    <text evidence="2">The sequence shown here is derived from an EMBL/GenBank/DDBJ whole genome shotgun (WGS) entry which is preliminary data.</text>
</comment>
<feature type="non-terminal residue" evidence="2">
    <location>
        <position position="30"/>
    </location>
</feature>
<gene>
    <name evidence="2" type="ORF">S01H1_18226</name>
</gene>
<proteinExistence type="predicted"/>
<name>X0SS51_9ZZZZ</name>